<evidence type="ECO:0000313" key="1">
    <source>
        <dbReference type="EMBL" id="KAF2472507.1"/>
    </source>
</evidence>
<gene>
    <name evidence="1" type="ORF">BDR25DRAFT_302661</name>
</gene>
<dbReference type="Proteomes" id="UP000799755">
    <property type="component" value="Unassembled WGS sequence"/>
</dbReference>
<name>A0ACB6R2E9_9PLEO</name>
<dbReference type="EMBL" id="MU003502">
    <property type="protein sequence ID" value="KAF2472507.1"/>
    <property type="molecule type" value="Genomic_DNA"/>
</dbReference>
<reference evidence="1" key="1">
    <citation type="journal article" date="2020" name="Stud. Mycol.">
        <title>101 Dothideomycetes genomes: a test case for predicting lifestyles and emergence of pathogens.</title>
        <authorList>
            <person name="Haridas S."/>
            <person name="Albert R."/>
            <person name="Binder M."/>
            <person name="Bloem J."/>
            <person name="Labutti K."/>
            <person name="Salamov A."/>
            <person name="Andreopoulos B."/>
            <person name="Baker S."/>
            <person name="Barry K."/>
            <person name="Bills G."/>
            <person name="Bluhm B."/>
            <person name="Cannon C."/>
            <person name="Castanera R."/>
            <person name="Culley D."/>
            <person name="Daum C."/>
            <person name="Ezra D."/>
            <person name="Gonzalez J."/>
            <person name="Henrissat B."/>
            <person name="Kuo A."/>
            <person name="Liang C."/>
            <person name="Lipzen A."/>
            <person name="Lutzoni F."/>
            <person name="Magnuson J."/>
            <person name="Mondo S."/>
            <person name="Nolan M."/>
            <person name="Ohm R."/>
            <person name="Pangilinan J."/>
            <person name="Park H.-J."/>
            <person name="Ramirez L."/>
            <person name="Alfaro M."/>
            <person name="Sun H."/>
            <person name="Tritt A."/>
            <person name="Yoshinaga Y."/>
            <person name="Zwiers L.-H."/>
            <person name="Turgeon B."/>
            <person name="Goodwin S."/>
            <person name="Spatafora J."/>
            <person name="Crous P."/>
            <person name="Grigoriev I."/>
        </authorList>
    </citation>
    <scope>NUCLEOTIDE SEQUENCE</scope>
    <source>
        <strain evidence="1">ATCC 200398</strain>
    </source>
</reference>
<comment type="caution">
    <text evidence="1">The sequence shown here is derived from an EMBL/GenBank/DDBJ whole genome shotgun (WGS) entry which is preliminary data.</text>
</comment>
<proteinExistence type="predicted"/>
<protein>
    <submittedName>
        <fullName evidence="1">Uncharacterized protein</fullName>
    </submittedName>
</protein>
<evidence type="ECO:0000313" key="2">
    <source>
        <dbReference type="Proteomes" id="UP000799755"/>
    </source>
</evidence>
<accession>A0ACB6R2E9</accession>
<organism evidence="1 2">
    <name type="scientific">Lindgomyces ingoldianus</name>
    <dbReference type="NCBI Taxonomy" id="673940"/>
    <lineage>
        <taxon>Eukaryota</taxon>
        <taxon>Fungi</taxon>
        <taxon>Dikarya</taxon>
        <taxon>Ascomycota</taxon>
        <taxon>Pezizomycotina</taxon>
        <taxon>Dothideomycetes</taxon>
        <taxon>Pleosporomycetidae</taxon>
        <taxon>Pleosporales</taxon>
        <taxon>Lindgomycetaceae</taxon>
        <taxon>Lindgomyces</taxon>
    </lineage>
</organism>
<keyword evidence="2" id="KW-1185">Reference proteome</keyword>
<sequence>MADVRSMLRQERAARQQTGRLQKQSAAPAAAPTSRKRKATGDSGEERKRTRTEQAKGVPTESLDSLNDPPVTQASTPNAADVAQTSVAEAGQPPIPEELTYNPPQPQLTTADEDDLDAFIKEMEEAPLPQHTLPGYSGAVIEGAPMTAAELAAQAREEQSAQRGRREEELEAEKEDAARQLEVEFEDMDELEERVRKLREKREALRNAQAQTDMEGVVIVVPEPVNMEDESDSDDEDWDDWRFRLA</sequence>